<feature type="chain" id="PRO_5043818375" evidence="2">
    <location>
        <begin position="26"/>
        <end position="287"/>
    </location>
</feature>
<organism evidence="3 4">
    <name type="scientific">Blepharisma stoltei</name>
    <dbReference type="NCBI Taxonomy" id="1481888"/>
    <lineage>
        <taxon>Eukaryota</taxon>
        <taxon>Sar</taxon>
        <taxon>Alveolata</taxon>
        <taxon>Ciliophora</taxon>
        <taxon>Postciliodesmatophora</taxon>
        <taxon>Heterotrichea</taxon>
        <taxon>Heterotrichida</taxon>
        <taxon>Blepharismidae</taxon>
        <taxon>Blepharisma</taxon>
    </lineage>
</organism>
<feature type="coiled-coil region" evidence="1">
    <location>
        <begin position="173"/>
        <end position="253"/>
    </location>
</feature>
<dbReference type="Proteomes" id="UP001162131">
    <property type="component" value="Unassembled WGS sequence"/>
</dbReference>
<proteinExistence type="predicted"/>
<dbReference type="AlphaFoldDB" id="A0AAU9K2Q5"/>
<feature type="signal peptide" evidence="2">
    <location>
        <begin position="1"/>
        <end position="25"/>
    </location>
</feature>
<keyword evidence="2" id="KW-0732">Signal</keyword>
<gene>
    <name evidence="3" type="ORF">BSTOLATCC_MIC53299</name>
</gene>
<accession>A0AAU9K2Q5</accession>
<evidence type="ECO:0000313" key="3">
    <source>
        <dbReference type="EMBL" id="CAG9331223.1"/>
    </source>
</evidence>
<evidence type="ECO:0000256" key="2">
    <source>
        <dbReference type="SAM" id="SignalP"/>
    </source>
</evidence>
<keyword evidence="1" id="KW-0175">Coiled coil</keyword>
<reference evidence="3" key="1">
    <citation type="submission" date="2021-09" db="EMBL/GenBank/DDBJ databases">
        <authorList>
            <consortium name="AG Swart"/>
            <person name="Singh M."/>
            <person name="Singh A."/>
            <person name="Seah K."/>
            <person name="Emmerich C."/>
        </authorList>
    </citation>
    <scope>NUCLEOTIDE SEQUENCE</scope>
    <source>
        <strain evidence="3">ATCC30299</strain>
    </source>
</reference>
<protein>
    <submittedName>
        <fullName evidence="3">Uncharacterized protein</fullName>
    </submittedName>
</protein>
<evidence type="ECO:0000256" key="1">
    <source>
        <dbReference type="SAM" id="Coils"/>
    </source>
</evidence>
<comment type="caution">
    <text evidence="3">The sequence shown here is derived from an EMBL/GenBank/DDBJ whole genome shotgun (WGS) entry which is preliminary data.</text>
</comment>
<keyword evidence="4" id="KW-1185">Reference proteome</keyword>
<evidence type="ECO:0000313" key="4">
    <source>
        <dbReference type="Proteomes" id="UP001162131"/>
    </source>
</evidence>
<name>A0AAU9K2Q5_9CILI</name>
<dbReference type="EMBL" id="CAJZBQ010000053">
    <property type="protein sequence ID" value="CAG9331223.1"/>
    <property type="molecule type" value="Genomic_DNA"/>
</dbReference>
<sequence>MFTGGVNWWPHLLSLLNWIVNQLKCTSQSEEIRDLGDFDEFFTDFCYRDYDRFLNDELRLDFAIEWTELQEESSRNYNKRRLAYEAKIKDLEREFQSNYDVILKQREAELQNSEKSFDLELKQFGNEGEKKRKLETKIKNSWYALERKLMSPAVDELVCSNLNKIQLEYENKYKTLSEQNEIVYQELQKKQEELAKLKNIEQLDSIKLGKECENVQEEIDLLRREFIISQEEIEVIDDEIGNLKNKIKENERESKTEIMKIKGLIKNDIQFIIKHAKIIRQWLEDAQ</sequence>